<dbReference type="GO" id="GO:0016787">
    <property type="term" value="F:hydrolase activity"/>
    <property type="evidence" value="ECO:0007669"/>
    <property type="project" value="UniProtKB-KW"/>
</dbReference>
<dbReference type="PANTHER" id="PTHR43199:SF1">
    <property type="entry name" value="GLUTATHIONE HYDROLASE PROENZYME"/>
    <property type="match status" value="1"/>
</dbReference>
<comment type="similarity">
    <text evidence="1">Belongs to the gamma-glutamyltransferase family.</text>
</comment>
<accession>A0A1Y2LHK1</accession>
<dbReference type="AlphaFoldDB" id="A0A1Y2LHK1"/>
<evidence type="ECO:0000256" key="3">
    <source>
        <dbReference type="ARBA" id="ARBA00022801"/>
    </source>
</evidence>
<dbReference type="PRINTS" id="PR01210">
    <property type="entry name" value="GGTRANSPTASE"/>
</dbReference>
<evidence type="ECO:0000256" key="1">
    <source>
        <dbReference type="ARBA" id="ARBA00009381"/>
    </source>
</evidence>
<reference evidence="5 6" key="1">
    <citation type="submission" date="2014-03" db="EMBL/GenBank/DDBJ databases">
        <title>The draft genome sequence of Thalassospira alkalitolerans JCM 18968.</title>
        <authorList>
            <person name="Lai Q."/>
            <person name="Shao Z."/>
        </authorList>
    </citation>
    <scope>NUCLEOTIDE SEQUENCE [LARGE SCALE GENOMIC DNA]</scope>
    <source>
        <strain evidence="5 6">JCM 18968</strain>
    </source>
</reference>
<dbReference type="OrthoDB" id="9781342at2"/>
<dbReference type="RefSeq" id="WP_085616101.1">
    <property type="nucleotide sequence ID" value="NZ_JFKB01000002.1"/>
</dbReference>
<dbReference type="GO" id="GO:0016740">
    <property type="term" value="F:transferase activity"/>
    <property type="evidence" value="ECO:0007669"/>
    <property type="project" value="UniProtKB-KW"/>
</dbReference>
<dbReference type="InterPro" id="IPR043138">
    <property type="entry name" value="GGT_lsub"/>
</dbReference>
<keyword evidence="4" id="KW-0865">Zymogen</keyword>
<dbReference type="Pfam" id="PF01019">
    <property type="entry name" value="G_glu_transpept"/>
    <property type="match status" value="2"/>
</dbReference>
<evidence type="ECO:0000256" key="4">
    <source>
        <dbReference type="ARBA" id="ARBA00023145"/>
    </source>
</evidence>
<dbReference type="Proteomes" id="UP000193396">
    <property type="component" value="Unassembled WGS sequence"/>
</dbReference>
<organism evidence="5 6">
    <name type="scientific">Thalassospira alkalitolerans</name>
    <dbReference type="NCBI Taxonomy" id="1293890"/>
    <lineage>
        <taxon>Bacteria</taxon>
        <taxon>Pseudomonadati</taxon>
        <taxon>Pseudomonadota</taxon>
        <taxon>Alphaproteobacteria</taxon>
        <taxon>Rhodospirillales</taxon>
        <taxon>Thalassospiraceae</taxon>
        <taxon>Thalassospira</taxon>
    </lineage>
</organism>
<comment type="caution">
    <text evidence="5">The sequence shown here is derived from an EMBL/GenBank/DDBJ whole genome shotgun (WGS) entry which is preliminary data.</text>
</comment>
<evidence type="ECO:0000313" key="6">
    <source>
        <dbReference type="Proteomes" id="UP000193396"/>
    </source>
</evidence>
<dbReference type="InterPro" id="IPR043137">
    <property type="entry name" value="GGT_ssub_C"/>
</dbReference>
<dbReference type="EMBL" id="JFKB01000002">
    <property type="protein sequence ID" value="OSQ49513.1"/>
    <property type="molecule type" value="Genomic_DNA"/>
</dbReference>
<dbReference type="InterPro" id="IPR029055">
    <property type="entry name" value="Ntn_hydrolases_N"/>
</dbReference>
<evidence type="ECO:0000256" key="2">
    <source>
        <dbReference type="ARBA" id="ARBA00022679"/>
    </source>
</evidence>
<keyword evidence="3" id="KW-0378">Hydrolase</keyword>
<dbReference type="SUPFAM" id="SSF56235">
    <property type="entry name" value="N-terminal nucleophile aminohydrolases (Ntn hydrolases)"/>
    <property type="match status" value="1"/>
</dbReference>
<protein>
    <submittedName>
        <fullName evidence="5">Gamma-glutamyltransferase</fullName>
    </submittedName>
</protein>
<gene>
    <name evidence="5" type="ORF">TALK_03965</name>
</gene>
<dbReference type="STRING" id="1293890.TALK_03965"/>
<sequence length="531" mass="56381">MTTDNFSNSQSTRKTVVTAVDGGVVAAQHKRGAQIGAEILSAGGDAIDAAIATSFAMGVLEPWMSGPAGGGAMMIYRADEDRTYTINFGMRSPAGLDLADYPLSGAGVAGDLFPWARVVGDRNQIGGGAIAVPGTVAGMELAFNRFGTMAWRDLVSPAAKLAGDGLPVDWYAALLIAASTRELAKNPTAAETFLEDGQWPTIAGWTALSDKRINLDKMAVTLQRIADKGAREFYEGELAAEIVADVQAVGGSLSLDDMKSYQATVSDPLATSYRGGTVYTPASMTAGENLAECLGLLEQQSFDGAMPGADAYGAYVTALKATYERRLRDMGDVDDSRAPTCTTHFSVTDRHGNMVAVTQTLLSIFGSKVVLPGSGLLMNNGILWFDPEQGKPNSLAPSKRCLMNVCPLIGHHKDQRFAIGASGGRKILPAVLQLTSFLMDFDMGFEDAFHQARLDYSGGDAVIIDQSLSDEIVRAISDRHHCVTTRRTVFPYAFACPAGVLNRGNINQGMTEIMSPWGDAVAETHTPIADK</sequence>
<keyword evidence="6" id="KW-1185">Reference proteome</keyword>
<proteinExistence type="inferred from homology"/>
<dbReference type="Gene3D" id="3.60.20.40">
    <property type="match status" value="1"/>
</dbReference>
<dbReference type="Gene3D" id="1.10.246.130">
    <property type="match status" value="1"/>
</dbReference>
<evidence type="ECO:0000313" key="5">
    <source>
        <dbReference type="EMBL" id="OSQ49513.1"/>
    </source>
</evidence>
<name>A0A1Y2LHK1_9PROT</name>
<dbReference type="InterPro" id="IPR051792">
    <property type="entry name" value="GGT_bact"/>
</dbReference>
<dbReference type="PANTHER" id="PTHR43199">
    <property type="entry name" value="GLUTATHIONE HYDROLASE"/>
    <property type="match status" value="1"/>
</dbReference>
<keyword evidence="2 5" id="KW-0808">Transferase</keyword>